<proteinExistence type="predicted"/>
<gene>
    <name evidence="1" type="ORF">LODBEIA_P52840</name>
</gene>
<dbReference type="Proteomes" id="UP001497383">
    <property type="component" value="Chromosome 6"/>
</dbReference>
<evidence type="ECO:0000313" key="2">
    <source>
        <dbReference type="Proteomes" id="UP001497383"/>
    </source>
</evidence>
<accession>A0ABP0ZV23</accession>
<reference evidence="1 2" key="1">
    <citation type="submission" date="2024-03" db="EMBL/GenBank/DDBJ databases">
        <authorList>
            <person name="Brejova B."/>
        </authorList>
    </citation>
    <scope>NUCLEOTIDE SEQUENCE [LARGE SCALE GENOMIC DNA]</scope>
    <source>
        <strain evidence="1 2">CBS 14171</strain>
    </source>
</reference>
<keyword evidence="2" id="KW-1185">Reference proteome</keyword>
<name>A0ABP0ZV23_9ASCO</name>
<sequence>MTLIKFHAARIHATRRFSSLLQKDVNALKLGDLHRVANPQDEQGRLDLIRALTASSNPDKTKLYQELVPGFSDYFKLKDLATFDAELLRQFIEINPRRVMSTLDLVEKHGNGIMNEPLVSSVMNQLVEEFVNEEANLASLQDLFHFAAKHNEGDLGHEALEQLLASLIERNDLESIQSLFGETGADKDACFQAAIQHLPNPTAQIMFVDLFKDQFSQKPEEIPAWVYEIALVIMNCRISDLQKTFGSKLDSKYAEYAALSDSVLHFINTTKLDLEPANLNLRTLVLEIHGIARGDMDTTLKKYSEYDAFAPLGIDRVKTTMVKVFTHQGIKENQEIYLSMAEAIQPPQTTITVLGLLVILKSSFNLDAGLRLYNEYINDVSDKVNDNRSAKGFLTEAIVLSFLMNNDREFAFLIFNKAVENRVIHDELDVARIKKWLKVYSDSFLDNETWSGGAEVEMKSQALHFVASMASPTLTQLVPENTADLL</sequence>
<evidence type="ECO:0000313" key="1">
    <source>
        <dbReference type="EMBL" id="CAK9441416.1"/>
    </source>
</evidence>
<dbReference type="GeneID" id="92210480"/>
<organism evidence="1 2">
    <name type="scientific">Lodderomyces beijingensis</name>
    <dbReference type="NCBI Taxonomy" id="1775926"/>
    <lineage>
        <taxon>Eukaryota</taxon>
        <taxon>Fungi</taxon>
        <taxon>Dikarya</taxon>
        <taxon>Ascomycota</taxon>
        <taxon>Saccharomycotina</taxon>
        <taxon>Pichiomycetes</taxon>
        <taxon>Debaryomycetaceae</taxon>
        <taxon>Candida/Lodderomyces clade</taxon>
        <taxon>Lodderomyces</taxon>
    </lineage>
</organism>
<dbReference type="EMBL" id="OZ022410">
    <property type="protein sequence ID" value="CAK9441416.1"/>
    <property type="molecule type" value="Genomic_DNA"/>
</dbReference>
<protein>
    <submittedName>
        <fullName evidence="1">Uncharacterized protein</fullName>
    </submittedName>
</protein>
<dbReference type="RefSeq" id="XP_066832222.1">
    <property type="nucleotide sequence ID" value="XM_066975599.1"/>
</dbReference>